<feature type="non-terminal residue" evidence="1">
    <location>
        <position position="1"/>
    </location>
</feature>
<accession>A0ACB8B937</accession>
<keyword evidence="2" id="KW-1185">Reference proteome</keyword>
<evidence type="ECO:0000313" key="1">
    <source>
        <dbReference type="EMBL" id="KAH7921721.1"/>
    </source>
</evidence>
<comment type="caution">
    <text evidence="1">The sequence shown here is derived from an EMBL/GenBank/DDBJ whole genome shotgun (WGS) entry which is preliminary data.</text>
</comment>
<organism evidence="1 2">
    <name type="scientific">Leucogyrophana mollusca</name>
    <dbReference type="NCBI Taxonomy" id="85980"/>
    <lineage>
        <taxon>Eukaryota</taxon>
        <taxon>Fungi</taxon>
        <taxon>Dikarya</taxon>
        <taxon>Basidiomycota</taxon>
        <taxon>Agaricomycotina</taxon>
        <taxon>Agaricomycetes</taxon>
        <taxon>Agaricomycetidae</taxon>
        <taxon>Boletales</taxon>
        <taxon>Boletales incertae sedis</taxon>
        <taxon>Leucogyrophana</taxon>
    </lineage>
</organism>
<gene>
    <name evidence="1" type="ORF">BV22DRAFT_997520</name>
</gene>
<dbReference type="EMBL" id="MU266514">
    <property type="protein sequence ID" value="KAH7921721.1"/>
    <property type="molecule type" value="Genomic_DNA"/>
</dbReference>
<dbReference type="Proteomes" id="UP000790709">
    <property type="component" value="Unassembled WGS sequence"/>
</dbReference>
<sequence length="98" mass="10557">CDSINLDGSHKPSTQERSTYGHAQKMRAAMTYAFGQLHGLGTMPWHESELGGMAGNPSVSNEVSGYMCSLRHRKVQAGEVACSARAITSVCRACTFSF</sequence>
<protein>
    <submittedName>
        <fullName evidence="1">Uncharacterized protein</fullName>
    </submittedName>
</protein>
<name>A0ACB8B937_9AGAM</name>
<reference evidence="1" key="1">
    <citation type="journal article" date="2021" name="New Phytol.">
        <title>Evolutionary innovations through gain and loss of genes in the ectomycorrhizal Boletales.</title>
        <authorList>
            <person name="Wu G."/>
            <person name="Miyauchi S."/>
            <person name="Morin E."/>
            <person name="Kuo A."/>
            <person name="Drula E."/>
            <person name="Varga T."/>
            <person name="Kohler A."/>
            <person name="Feng B."/>
            <person name="Cao Y."/>
            <person name="Lipzen A."/>
            <person name="Daum C."/>
            <person name="Hundley H."/>
            <person name="Pangilinan J."/>
            <person name="Johnson J."/>
            <person name="Barry K."/>
            <person name="LaButti K."/>
            <person name="Ng V."/>
            <person name="Ahrendt S."/>
            <person name="Min B."/>
            <person name="Choi I.G."/>
            <person name="Park H."/>
            <person name="Plett J.M."/>
            <person name="Magnuson J."/>
            <person name="Spatafora J.W."/>
            <person name="Nagy L.G."/>
            <person name="Henrissat B."/>
            <person name="Grigoriev I.V."/>
            <person name="Yang Z.L."/>
            <person name="Xu J."/>
            <person name="Martin F.M."/>
        </authorList>
    </citation>
    <scope>NUCLEOTIDE SEQUENCE</scope>
    <source>
        <strain evidence="1">KUC20120723A-06</strain>
    </source>
</reference>
<feature type="non-terminal residue" evidence="1">
    <location>
        <position position="98"/>
    </location>
</feature>
<evidence type="ECO:0000313" key="2">
    <source>
        <dbReference type="Proteomes" id="UP000790709"/>
    </source>
</evidence>
<proteinExistence type="predicted"/>